<dbReference type="GO" id="GO:0016020">
    <property type="term" value="C:membrane"/>
    <property type="evidence" value="ECO:0007669"/>
    <property type="project" value="UniProtKB-SubCell"/>
</dbReference>
<evidence type="ECO:0000256" key="2">
    <source>
        <dbReference type="ARBA" id="ARBA00010270"/>
    </source>
</evidence>
<keyword evidence="8" id="KW-1185">Reference proteome</keyword>
<evidence type="ECO:0000256" key="3">
    <source>
        <dbReference type="ARBA" id="ARBA00020552"/>
    </source>
</evidence>
<sequence length="151" mass="17103">MEARKDDPMPGLHNLYLIALFSLLPCAALAMPLTGLSPHADESDVIRVGSTMCDARGCFTFGPVQSFRPSYVQPNFRPPTAAGPTYYRPGAQGRGPLYYNPPPPVRTVQPKTQDRQFHVDWCRTQYRTYNPKTDRFVTYEGFYKTCNSPYD</sequence>
<dbReference type="STRING" id="990285.RGCCGE502_00865"/>
<evidence type="ECO:0000256" key="5">
    <source>
        <dbReference type="ARBA" id="ARBA00022734"/>
    </source>
</evidence>
<comment type="function">
    <text evidence="6">Has immunoglobulin-binding and hemagglutination properties, and can bind to mannose. Essential for virulence. May be involved in LPS biosynthesis or polysaccharide transport.</text>
</comment>
<gene>
    <name evidence="7" type="ORF">RGCCGE502_00865</name>
</gene>
<comment type="subcellular location">
    <subcellularLocation>
        <location evidence="1">Membrane</location>
        <topology evidence="1">Single-pass membrane protein</topology>
    </subcellularLocation>
</comment>
<name>S3I543_9HYPH</name>
<keyword evidence="4" id="KW-1003">Cell membrane</keyword>
<dbReference type="InterPro" id="IPR012413">
    <property type="entry name" value="BA14K"/>
</dbReference>
<dbReference type="Proteomes" id="UP000014411">
    <property type="component" value="Unassembled WGS sequence"/>
</dbReference>
<dbReference type="EMBL" id="AEYE02000002">
    <property type="protein sequence ID" value="EPF00237.1"/>
    <property type="molecule type" value="Genomic_DNA"/>
</dbReference>
<evidence type="ECO:0000313" key="8">
    <source>
        <dbReference type="Proteomes" id="UP000014411"/>
    </source>
</evidence>
<keyword evidence="4" id="KW-0472">Membrane</keyword>
<accession>S3I543</accession>
<dbReference type="AlphaFoldDB" id="S3I543"/>
<evidence type="ECO:0000256" key="4">
    <source>
        <dbReference type="ARBA" id="ARBA00022475"/>
    </source>
</evidence>
<organism evidence="7 8">
    <name type="scientific">Rhizobium grahamii CCGE 502</name>
    <dbReference type="NCBI Taxonomy" id="990285"/>
    <lineage>
        <taxon>Bacteria</taxon>
        <taxon>Pseudomonadati</taxon>
        <taxon>Pseudomonadota</taxon>
        <taxon>Alphaproteobacteria</taxon>
        <taxon>Hyphomicrobiales</taxon>
        <taxon>Rhizobiaceae</taxon>
        <taxon>Rhizobium/Agrobacterium group</taxon>
        <taxon>Rhizobium</taxon>
    </lineage>
</organism>
<keyword evidence="5" id="KW-0430">Lectin</keyword>
<dbReference type="Pfam" id="PF07886">
    <property type="entry name" value="BA14K"/>
    <property type="match status" value="1"/>
</dbReference>
<reference evidence="7 8" key="1">
    <citation type="journal article" date="2012" name="J. Bacteriol.">
        <title>Genome sequence of Rhizobium grahamii CCGE502, a broad-host-range symbiont with low nodulation competitiveness in Phaseolus vulgaris.</title>
        <authorList>
            <person name="Althabegoiti M.J."/>
            <person name="Lozano L."/>
            <person name="Torres-Tejerizo G."/>
            <person name="Ormeno-Orrillo E."/>
            <person name="Rogel M.A."/>
            <person name="Gonzalez V."/>
            <person name="Martinez-Romero E."/>
        </authorList>
    </citation>
    <scope>NUCLEOTIDE SEQUENCE [LARGE SCALE GENOMIC DNA]</scope>
    <source>
        <strain evidence="7 8">CCGE 502</strain>
    </source>
</reference>
<evidence type="ECO:0000256" key="6">
    <source>
        <dbReference type="ARBA" id="ARBA00025321"/>
    </source>
</evidence>
<evidence type="ECO:0000313" key="7">
    <source>
        <dbReference type="EMBL" id="EPF00237.1"/>
    </source>
</evidence>
<dbReference type="eggNOG" id="ENOG50349GK">
    <property type="taxonomic scope" value="Bacteria"/>
</dbReference>
<protein>
    <recommendedName>
        <fullName evidence="3">Lectin-like protein BA14k</fullName>
    </recommendedName>
</protein>
<comment type="similarity">
    <text evidence="2">Belongs to the BA14k family.</text>
</comment>
<comment type="caution">
    <text evidence="7">The sequence shown here is derived from an EMBL/GenBank/DDBJ whole genome shotgun (WGS) entry which is preliminary data.</text>
</comment>
<proteinExistence type="inferred from homology"/>
<evidence type="ECO:0000256" key="1">
    <source>
        <dbReference type="ARBA" id="ARBA00004167"/>
    </source>
</evidence>
<dbReference type="HOGENOM" id="CLU_1843508_0_0_5"/>
<dbReference type="GO" id="GO:0030246">
    <property type="term" value="F:carbohydrate binding"/>
    <property type="evidence" value="ECO:0007669"/>
    <property type="project" value="UniProtKB-KW"/>
</dbReference>